<protein>
    <submittedName>
        <fullName evidence="3">Uncharacterized protein</fullName>
    </submittedName>
</protein>
<dbReference type="VEuPathDB" id="FungiDB:PC110_g23437"/>
<dbReference type="EMBL" id="RCMI01001793">
    <property type="protein sequence ID" value="KAG2881127.1"/>
    <property type="molecule type" value="Genomic_DNA"/>
</dbReference>
<evidence type="ECO:0000313" key="2">
    <source>
        <dbReference type="EMBL" id="KAG2821629.1"/>
    </source>
</evidence>
<dbReference type="EMBL" id="RCMG01001702">
    <property type="protein sequence ID" value="KAG2821629.1"/>
    <property type="molecule type" value="Genomic_DNA"/>
</dbReference>
<dbReference type="Proteomes" id="UP000760860">
    <property type="component" value="Unassembled WGS sequence"/>
</dbReference>
<dbReference type="AlphaFoldDB" id="A0A8T1AJN8"/>
<dbReference type="Proteomes" id="UP000735874">
    <property type="component" value="Unassembled WGS sequence"/>
</dbReference>
<dbReference type="EMBL" id="RCML01001758">
    <property type="protein sequence ID" value="KAG2960539.1"/>
    <property type="molecule type" value="Genomic_DNA"/>
</dbReference>
<proteinExistence type="predicted"/>
<accession>A0A8T1AJN8</accession>
<dbReference type="VEuPathDB" id="FungiDB:PC110_g20372"/>
<evidence type="ECO:0000313" key="6">
    <source>
        <dbReference type="Proteomes" id="UP000774804"/>
    </source>
</evidence>
<gene>
    <name evidence="2" type="ORF">PC113_g22449</name>
    <name evidence="3" type="ORF">PC115_g22312</name>
    <name evidence="4" type="ORF">PC118_g22458</name>
    <name evidence="5" type="ORF">PC129_g22078</name>
</gene>
<reference evidence="3" key="1">
    <citation type="submission" date="2018-10" db="EMBL/GenBank/DDBJ databases">
        <title>Effector identification in a new, highly contiguous assembly of the strawberry crown rot pathogen Phytophthora cactorum.</title>
        <authorList>
            <person name="Armitage A.D."/>
            <person name="Nellist C.F."/>
            <person name="Bates H."/>
            <person name="Vickerstaff R.J."/>
            <person name="Harrison R.J."/>
        </authorList>
    </citation>
    <scope>NUCLEOTIDE SEQUENCE</scope>
    <source>
        <strain evidence="2">15-7</strain>
        <strain evidence="3">4032</strain>
        <strain evidence="4">P415</strain>
        <strain evidence="5">P421</strain>
    </source>
</reference>
<evidence type="ECO:0000313" key="4">
    <source>
        <dbReference type="EMBL" id="KAG2960539.1"/>
    </source>
</evidence>
<dbReference type="Proteomes" id="UP000774804">
    <property type="component" value="Unassembled WGS sequence"/>
</dbReference>
<name>A0A8T1AJN8_9STRA</name>
<feature type="compositionally biased region" description="Low complexity" evidence="1">
    <location>
        <begin position="301"/>
        <end position="313"/>
    </location>
</feature>
<sequence>MSHQVVQGPRPAVLPSASFPPWVQPYLDTPFTAPGPKRCFERVLSKVLPDPTPGGVVIHVTIESLRAFFDYEDPNHPWQIMRQLLPDEPCLFGIAGFDPKAHVSKRAPYETRIKVLWANFRGAGPKPYLGFALWEQCHWILAGAVEKGFTREASDPNHDRALLKSKVALWRLLLSERNNRADRLRNMYQDQYMKWCLESVTAPRRSFIHPELIAEPSVPSYPVKPLPFIPKNTDWLAEAAAWVFAPYDHPFNTTYVPCHHDAPIFSSRTADPITIGRAIITEPSLTSALVFPDWQRRFFSAPGSPRHPASAASAGGGNDGSSASGAPPVAHASPPDEEEKDSGGPSSLGLLADAADRMTSS</sequence>
<evidence type="ECO:0000313" key="3">
    <source>
        <dbReference type="EMBL" id="KAG2881127.1"/>
    </source>
</evidence>
<organism evidence="3 6">
    <name type="scientific">Phytophthora cactorum</name>
    <dbReference type="NCBI Taxonomy" id="29920"/>
    <lineage>
        <taxon>Eukaryota</taxon>
        <taxon>Sar</taxon>
        <taxon>Stramenopiles</taxon>
        <taxon>Oomycota</taxon>
        <taxon>Peronosporomycetes</taxon>
        <taxon>Peronosporales</taxon>
        <taxon>Peronosporaceae</taxon>
        <taxon>Phytophthora</taxon>
    </lineage>
</organism>
<dbReference type="Proteomes" id="UP000697107">
    <property type="component" value="Unassembled WGS sequence"/>
</dbReference>
<dbReference type="EMBL" id="RCMV01001935">
    <property type="protein sequence ID" value="KAG3205501.1"/>
    <property type="molecule type" value="Genomic_DNA"/>
</dbReference>
<comment type="caution">
    <text evidence="3">The sequence shown here is derived from an EMBL/GenBank/DDBJ whole genome shotgun (WGS) entry which is preliminary data.</text>
</comment>
<feature type="region of interest" description="Disordered" evidence="1">
    <location>
        <begin position="301"/>
        <end position="361"/>
    </location>
</feature>
<evidence type="ECO:0000313" key="5">
    <source>
        <dbReference type="EMBL" id="KAG3205501.1"/>
    </source>
</evidence>
<evidence type="ECO:0000256" key="1">
    <source>
        <dbReference type="SAM" id="MobiDB-lite"/>
    </source>
</evidence>